<proteinExistence type="predicted"/>
<dbReference type="InterPro" id="IPR012657">
    <property type="entry name" value="23S_rRNA-intervening_sequence"/>
</dbReference>
<evidence type="ECO:0000313" key="2">
    <source>
        <dbReference type="Proteomes" id="UP000176336"/>
    </source>
</evidence>
<dbReference type="EMBL" id="MFCR01000011">
    <property type="protein sequence ID" value="OGE18645.1"/>
    <property type="molecule type" value="Genomic_DNA"/>
</dbReference>
<name>A0A1F5IQJ3_9BACT</name>
<protein>
    <recommendedName>
        <fullName evidence="3">Four helix bundle protein</fullName>
    </recommendedName>
</protein>
<evidence type="ECO:0008006" key="3">
    <source>
        <dbReference type="Google" id="ProtNLM"/>
    </source>
</evidence>
<sequence>MIRSFTDLNVWREGHQMALGSLTELQNQLLIANDLNYIDPKSFDGIAEQTVLVQKLLNDLIRSIKNSG</sequence>
<dbReference type="SUPFAM" id="SSF158446">
    <property type="entry name" value="IVS-encoded protein-like"/>
    <property type="match status" value="1"/>
</dbReference>
<dbReference type="Proteomes" id="UP000176336">
    <property type="component" value="Unassembled WGS sequence"/>
</dbReference>
<reference evidence="1 2" key="1">
    <citation type="journal article" date="2016" name="Nat. Commun.">
        <title>Thousands of microbial genomes shed light on interconnected biogeochemical processes in an aquifer system.</title>
        <authorList>
            <person name="Anantharaman K."/>
            <person name="Brown C.T."/>
            <person name="Hug L.A."/>
            <person name="Sharon I."/>
            <person name="Castelle C.J."/>
            <person name="Probst A.J."/>
            <person name="Thomas B.C."/>
            <person name="Singh A."/>
            <person name="Wilkins M.J."/>
            <person name="Karaoz U."/>
            <person name="Brodie E.L."/>
            <person name="Williams K.H."/>
            <person name="Hubbard S.S."/>
            <person name="Banfield J.F."/>
        </authorList>
    </citation>
    <scope>NUCLEOTIDE SEQUENCE [LARGE SCALE GENOMIC DNA]</scope>
</reference>
<dbReference type="InterPro" id="IPR036583">
    <property type="entry name" value="23S_rRNA_IVS_sf"/>
</dbReference>
<gene>
    <name evidence="1" type="ORF">A2871_04065</name>
</gene>
<dbReference type="Gene3D" id="1.20.1440.60">
    <property type="entry name" value="23S rRNA-intervening sequence"/>
    <property type="match status" value="1"/>
</dbReference>
<organism evidence="1 2">
    <name type="scientific">Candidatus Daviesbacteria bacterium RIFCSPHIGHO2_01_FULL_41_23</name>
    <dbReference type="NCBI Taxonomy" id="1797764"/>
    <lineage>
        <taxon>Bacteria</taxon>
        <taxon>Candidatus Daviesiibacteriota</taxon>
    </lineage>
</organism>
<dbReference type="NCBIfam" id="TIGR02436">
    <property type="entry name" value="four helix bundle protein"/>
    <property type="match status" value="1"/>
</dbReference>
<evidence type="ECO:0000313" key="1">
    <source>
        <dbReference type="EMBL" id="OGE18645.1"/>
    </source>
</evidence>
<accession>A0A1F5IQJ3</accession>
<comment type="caution">
    <text evidence="1">The sequence shown here is derived from an EMBL/GenBank/DDBJ whole genome shotgun (WGS) entry which is preliminary data.</text>
</comment>
<dbReference type="AlphaFoldDB" id="A0A1F5IQJ3"/>